<gene>
    <name evidence="2" type="ORF">V1264_004115</name>
</gene>
<name>A0AAN9B0Y2_9CAEN</name>
<evidence type="ECO:0000256" key="1">
    <source>
        <dbReference type="SAM" id="MobiDB-lite"/>
    </source>
</evidence>
<accession>A0AAN9B0Y2</accession>
<reference evidence="2 3" key="1">
    <citation type="submission" date="2024-02" db="EMBL/GenBank/DDBJ databases">
        <title>Chromosome-scale genome assembly of the rough periwinkle Littorina saxatilis.</title>
        <authorList>
            <person name="De Jode A."/>
            <person name="Faria R."/>
            <person name="Formenti G."/>
            <person name="Sims Y."/>
            <person name="Smith T.P."/>
            <person name="Tracey A."/>
            <person name="Wood J.M.D."/>
            <person name="Zagrodzka Z.B."/>
            <person name="Johannesson K."/>
            <person name="Butlin R.K."/>
            <person name="Leder E.H."/>
        </authorList>
    </citation>
    <scope>NUCLEOTIDE SEQUENCE [LARGE SCALE GENOMIC DNA]</scope>
    <source>
        <strain evidence="2">Snail1</strain>
        <tissue evidence="2">Muscle</tissue>
    </source>
</reference>
<keyword evidence="3" id="KW-1185">Reference proteome</keyword>
<dbReference type="Proteomes" id="UP001374579">
    <property type="component" value="Unassembled WGS sequence"/>
</dbReference>
<feature type="compositionally biased region" description="Low complexity" evidence="1">
    <location>
        <begin position="55"/>
        <end position="64"/>
    </location>
</feature>
<feature type="region of interest" description="Disordered" evidence="1">
    <location>
        <begin position="55"/>
        <end position="77"/>
    </location>
</feature>
<evidence type="ECO:0000313" key="2">
    <source>
        <dbReference type="EMBL" id="KAK7097088.1"/>
    </source>
</evidence>
<protein>
    <submittedName>
        <fullName evidence="2">Uncharacterized protein</fullName>
    </submittedName>
</protein>
<proteinExistence type="predicted"/>
<sequence>MQALALLPEKLRQRRRIRQRVLDPASPRAAFANPKYGSTSRNFIFRVMAQRKVAPAVEPSVSPPYQEMQEDKTGSQN</sequence>
<comment type="caution">
    <text evidence="2">The sequence shown here is derived from an EMBL/GenBank/DDBJ whole genome shotgun (WGS) entry which is preliminary data.</text>
</comment>
<organism evidence="2 3">
    <name type="scientific">Littorina saxatilis</name>
    <dbReference type="NCBI Taxonomy" id="31220"/>
    <lineage>
        <taxon>Eukaryota</taxon>
        <taxon>Metazoa</taxon>
        <taxon>Spiralia</taxon>
        <taxon>Lophotrochozoa</taxon>
        <taxon>Mollusca</taxon>
        <taxon>Gastropoda</taxon>
        <taxon>Caenogastropoda</taxon>
        <taxon>Littorinimorpha</taxon>
        <taxon>Littorinoidea</taxon>
        <taxon>Littorinidae</taxon>
        <taxon>Littorina</taxon>
    </lineage>
</organism>
<dbReference type="AlphaFoldDB" id="A0AAN9B0Y2"/>
<evidence type="ECO:0000313" key="3">
    <source>
        <dbReference type="Proteomes" id="UP001374579"/>
    </source>
</evidence>
<dbReference type="EMBL" id="JBAMIC010000013">
    <property type="protein sequence ID" value="KAK7097088.1"/>
    <property type="molecule type" value="Genomic_DNA"/>
</dbReference>